<protein>
    <submittedName>
        <fullName evidence="2">Uncharacterized protein</fullName>
    </submittedName>
</protein>
<dbReference type="Proteomes" id="UP000002146">
    <property type="component" value="Chromosome"/>
</dbReference>
<feature type="transmembrane region" description="Helical" evidence="1">
    <location>
        <begin position="19"/>
        <end position="38"/>
    </location>
</feature>
<evidence type="ECO:0000256" key="1">
    <source>
        <dbReference type="SAM" id="Phobius"/>
    </source>
</evidence>
<dbReference type="KEGG" id="mem:Memar_0200"/>
<reference evidence="2 3" key="1">
    <citation type="journal article" date="2009" name="Stand. Genomic Sci.">
        <title>Complete genome sequence of Methanoculleus marisnigri Romesser et al. 1981 type strain JR1.</title>
        <authorList>
            <person name="Anderson I.J."/>
            <person name="Sieprawska-Lupa M."/>
            <person name="Lapidus A."/>
            <person name="Nolan M."/>
            <person name="Copeland A."/>
            <person name="Glavina Del Rio T."/>
            <person name="Tice H."/>
            <person name="Dalin E."/>
            <person name="Barry K."/>
            <person name="Saunders E."/>
            <person name="Han C."/>
            <person name="Brettin T."/>
            <person name="Detter J.C."/>
            <person name="Bruce D."/>
            <person name="Mikhailova N."/>
            <person name="Pitluck S."/>
            <person name="Hauser L."/>
            <person name="Land M."/>
            <person name="Lucas S."/>
            <person name="Richardson P."/>
            <person name="Whitman W.B."/>
            <person name="Kyrpides N.C."/>
        </authorList>
    </citation>
    <scope>NUCLEOTIDE SEQUENCE [LARGE SCALE GENOMIC DNA]</scope>
    <source>
        <strain evidence="3">ATCC 35101 / DSM 1498 / JR1</strain>
    </source>
</reference>
<keyword evidence="1" id="KW-1133">Transmembrane helix</keyword>
<organism evidence="2 3">
    <name type="scientific">Methanoculleus marisnigri (strain ATCC 35101 / DSM 1498 / JR1)</name>
    <dbReference type="NCBI Taxonomy" id="368407"/>
    <lineage>
        <taxon>Archaea</taxon>
        <taxon>Methanobacteriati</taxon>
        <taxon>Methanobacteriota</taxon>
        <taxon>Stenosarchaea group</taxon>
        <taxon>Methanomicrobia</taxon>
        <taxon>Methanomicrobiales</taxon>
        <taxon>Methanomicrobiaceae</taxon>
        <taxon>Methanoculleus</taxon>
    </lineage>
</organism>
<accession>A3CRY4</accession>
<keyword evidence="3" id="KW-1185">Reference proteome</keyword>
<dbReference type="AlphaFoldDB" id="A3CRY4"/>
<gene>
    <name evidence="2" type="ordered locus">Memar_0200</name>
</gene>
<sequence length="73" mass="8591">MKIYPQNIYIFYYNPLNYIAKYLVSTINILFRALFLLYGHKTTKIFTKHIIAVASKGSMGLESTYQIHQTINR</sequence>
<proteinExistence type="predicted"/>
<keyword evidence="1" id="KW-0812">Transmembrane</keyword>
<keyword evidence="1" id="KW-0472">Membrane</keyword>
<dbReference type="EMBL" id="CP000562">
    <property type="protein sequence ID" value="ABN56134.1"/>
    <property type="molecule type" value="Genomic_DNA"/>
</dbReference>
<dbReference type="HOGENOM" id="CLU_2695817_0_0_2"/>
<evidence type="ECO:0000313" key="2">
    <source>
        <dbReference type="EMBL" id="ABN56134.1"/>
    </source>
</evidence>
<evidence type="ECO:0000313" key="3">
    <source>
        <dbReference type="Proteomes" id="UP000002146"/>
    </source>
</evidence>
<name>A3CRY4_METMJ</name>
<dbReference type="STRING" id="368407.Memar_0200"/>